<keyword evidence="3" id="KW-1185">Reference proteome</keyword>
<evidence type="ECO:0000256" key="1">
    <source>
        <dbReference type="SAM" id="Phobius"/>
    </source>
</evidence>
<dbReference type="RefSeq" id="WP_117396630.1">
    <property type="nucleotide sequence ID" value="NZ_CP021330.1"/>
</dbReference>
<keyword evidence="1" id="KW-0812">Transmembrane</keyword>
<gene>
    <name evidence="2" type="ORF">MXMO3_03377</name>
</gene>
<dbReference type="KEGG" id="mmyr:MXMO3_03377"/>
<organism evidence="2 3">
    <name type="scientific">Maritalea myrionectae</name>
    <dbReference type="NCBI Taxonomy" id="454601"/>
    <lineage>
        <taxon>Bacteria</taxon>
        <taxon>Pseudomonadati</taxon>
        <taxon>Pseudomonadota</taxon>
        <taxon>Alphaproteobacteria</taxon>
        <taxon>Hyphomicrobiales</taxon>
        <taxon>Devosiaceae</taxon>
        <taxon>Maritalea</taxon>
    </lineage>
</organism>
<evidence type="ECO:0000313" key="2">
    <source>
        <dbReference type="EMBL" id="AVX05881.1"/>
    </source>
</evidence>
<keyword evidence="1" id="KW-1133">Transmembrane helix</keyword>
<accession>A0A2R4MIN2</accession>
<feature type="transmembrane region" description="Helical" evidence="1">
    <location>
        <begin position="29"/>
        <end position="48"/>
    </location>
</feature>
<proteinExistence type="predicted"/>
<dbReference type="EMBL" id="CP021330">
    <property type="protein sequence ID" value="AVX05881.1"/>
    <property type="molecule type" value="Genomic_DNA"/>
</dbReference>
<dbReference type="Proteomes" id="UP000258927">
    <property type="component" value="Chromosome"/>
</dbReference>
<name>A0A2R4MIN2_9HYPH</name>
<sequence length="213" mass="23208">MSETATASHFNDLFAGVQRRQRIVNWLRWTIPLLGGAIFAALMVPLLIDNLLPSTQFEGIRLEQDRLVVDEPRATGVLSDGGTYEMTAKSATTKIINQDMIDLVEMQATLNFVDGDNVVGTSETGTFSLKRNILTMTSEIDLLSSKGDTGLIGNGVADLNTKIFDGDDGVAFDFANGSTLRAKNMHYDGPGNYWKFERATLTLAPQEGPTADE</sequence>
<protein>
    <recommendedName>
        <fullName evidence="4">Lipopolysaccharide export system protein LptC</fullName>
    </recommendedName>
</protein>
<keyword evidence="1" id="KW-0472">Membrane</keyword>
<dbReference type="AlphaFoldDB" id="A0A2R4MIN2"/>
<evidence type="ECO:0000313" key="3">
    <source>
        <dbReference type="Proteomes" id="UP000258927"/>
    </source>
</evidence>
<evidence type="ECO:0008006" key="4">
    <source>
        <dbReference type="Google" id="ProtNLM"/>
    </source>
</evidence>
<reference evidence="2 3" key="1">
    <citation type="submission" date="2017-05" db="EMBL/GenBank/DDBJ databases">
        <title>Genome Analysis of Maritalea myrionectae HL2708#5.</title>
        <authorList>
            <consortium name="Cotde Inc.-PKNU"/>
            <person name="Jang D."/>
            <person name="Oh H.-M."/>
        </authorList>
    </citation>
    <scope>NUCLEOTIDE SEQUENCE [LARGE SCALE GENOMIC DNA]</scope>
    <source>
        <strain evidence="2 3">HL2708#5</strain>
    </source>
</reference>
<dbReference type="STRING" id="1122213.GCA_000423365_02685"/>